<evidence type="ECO:0000313" key="3">
    <source>
        <dbReference type="Proteomes" id="UP001054945"/>
    </source>
</evidence>
<dbReference type="Proteomes" id="UP001054945">
    <property type="component" value="Unassembled WGS sequence"/>
</dbReference>
<evidence type="ECO:0008006" key="4">
    <source>
        <dbReference type="Google" id="ProtNLM"/>
    </source>
</evidence>
<keyword evidence="3" id="KW-1185">Reference proteome</keyword>
<evidence type="ECO:0000313" key="2">
    <source>
        <dbReference type="EMBL" id="GIY54300.1"/>
    </source>
</evidence>
<evidence type="ECO:0000256" key="1">
    <source>
        <dbReference type="SAM" id="MobiDB-lite"/>
    </source>
</evidence>
<proteinExistence type="predicted"/>
<reference evidence="2 3" key="1">
    <citation type="submission" date="2021-06" db="EMBL/GenBank/DDBJ databases">
        <title>Caerostris extrusa draft genome.</title>
        <authorList>
            <person name="Kono N."/>
            <person name="Arakawa K."/>
        </authorList>
    </citation>
    <scope>NUCLEOTIDE SEQUENCE [LARGE SCALE GENOMIC DNA]</scope>
</reference>
<gene>
    <name evidence="2" type="ORF">CEXT_216251</name>
</gene>
<dbReference type="AlphaFoldDB" id="A0AAV4U9K8"/>
<protein>
    <recommendedName>
        <fullName evidence="4">Transposase</fullName>
    </recommendedName>
</protein>
<sequence>MKRKGGRLEIRGLMRETGTGAKDPTTTVVLPVGRFQGDESFRQRFASDHQTAKMQLSTVVLDLCLSPETVVCAVDVGRESVRCFGTKVKCHLWLRLGFEREKKSIRVEV</sequence>
<feature type="region of interest" description="Disordered" evidence="1">
    <location>
        <begin position="1"/>
        <end position="23"/>
    </location>
</feature>
<name>A0AAV4U9K8_CAEEX</name>
<organism evidence="2 3">
    <name type="scientific">Caerostris extrusa</name>
    <name type="common">Bark spider</name>
    <name type="synonym">Caerostris bankana</name>
    <dbReference type="NCBI Taxonomy" id="172846"/>
    <lineage>
        <taxon>Eukaryota</taxon>
        <taxon>Metazoa</taxon>
        <taxon>Ecdysozoa</taxon>
        <taxon>Arthropoda</taxon>
        <taxon>Chelicerata</taxon>
        <taxon>Arachnida</taxon>
        <taxon>Araneae</taxon>
        <taxon>Araneomorphae</taxon>
        <taxon>Entelegynae</taxon>
        <taxon>Araneoidea</taxon>
        <taxon>Araneidae</taxon>
        <taxon>Caerostris</taxon>
    </lineage>
</organism>
<comment type="caution">
    <text evidence="2">The sequence shown here is derived from an EMBL/GenBank/DDBJ whole genome shotgun (WGS) entry which is preliminary data.</text>
</comment>
<dbReference type="EMBL" id="BPLR01012495">
    <property type="protein sequence ID" value="GIY54300.1"/>
    <property type="molecule type" value="Genomic_DNA"/>
</dbReference>
<accession>A0AAV4U9K8</accession>
<feature type="compositionally biased region" description="Basic and acidic residues" evidence="1">
    <location>
        <begin position="1"/>
        <end position="14"/>
    </location>
</feature>